<sequence length="653" mass="66379">MASDQSANLALPYLAAAQAQKHVTHNEAVRRLDAHVQLALESVTTAEPPAAPAEGARWFVPAGATGAFAGQDGKLAAYEAQAFDFLDLPRDALAYIRDAETFARFDGGAWVALSSGDGQGAGTLVLESVTATAPAAAPDEGAVWFVPAGATGAFAGQAGSLATYQNGAFSFRAPRTGALAFIRDAWRLALFDGGAFVSPLAVRPARAAITAEVIEEDLVLSGASLDTAMVIPARAIVLGVSTRILSEVTGAPSFDCGVAGESGKFGSALGIALGASNSGVIGPTAFYAATPVRLSATSGVFTGGRVRVSIHMLTCPASAFPERETEWWAQAEYGLDGVPPALAADFCRERYALNGAHSSSPQVVARSGGAKAVLSAAGAVVMAPANVLAFDYASGRRQMVVEGAATNVFIGSAAPTAAQGITVTAQTYTVSFWGPGTLTLSGAATGTVTGGGTSTRSTYTITATAGTLTVTPSGTVTKVQVEVGSFATSYIETTTAAVTRTTDVATWSAAATALLSTNGPVTIALRGKLSHAASTASTGILSNTTTNILRVESAGTVRMYMASSSLNSGRSITAGTMTEAGICAAWDTAGRRIAVNGSTPVSDTAQPTTTIDTMYLGTPVGMNTRERFELDEILVWSVKGGASAVQGQARVWA</sequence>
<organism evidence="1 2">
    <name type="scientific">Xanthobacter agilis</name>
    <dbReference type="NCBI Taxonomy" id="47492"/>
    <lineage>
        <taxon>Bacteria</taxon>
        <taxon>Pseudomonadati</taxon>
        <taxon>Pseudomonadota</taxon>
        <taxon>Alphaproteobacteria</taxon>
        <taxon>Hyphomicrobiales</taxon>
        <taxon>Xanthobacteraceae</taxon>
        <taxon>Xanthobacter</taxon>
    </lineage>
</organism>
<accession>A0ABU0LHB8</accession>
<gene>
    <name evidence="1" type="ORF">QOZ94_003347</name>
</gene>
<dbReference type="InterPro" id="IPR021251">
    <property type="entry name" value="DUF2793"/>
</dbReference>
<dbReference type="Pfam" id="PF10983">
    <property type="entry name" value="DUF2793"/>
    <property type="match status" value="2"/>
</dbReference>
<proteinExistence type="predicted"/>
<evidence type="ECO:0000313" key="1">
    <source>
        <dbReference type="EMBL" id="MDQ0506536.1"/>
    </source>
</evidence>
<protein>
    <submittedName>
        <fullName evidence="1">Uncharacterized protein</fullName>
    </submittedName>
</protein>
<dbReference type="Proteomes" id="UP001241747">
    <property type="component" value="Unassembled WGS sequence"/>
</dbReference>
<dbReference type="RefSeq" id="WP_237346275.1">
    <property type="nucleotide sequence ID" value="NZ_JABWGX010000017.1"/>
</dbReference>
<name>A0ABU0LHB8_XANAG</name>
<dbReference type="EMBL" id="JAUSVY010000008">
    <property type="protein sequence ID" value="MDQ0506536.1"/>
    <property type="molecule type" value="Genomic_DNA"/>
</dbReference>
<keyword evidence="2" id="KW-1185">Reference proteome</keyword>
<evidence type="ECO:0000313" key="2">
    <source>
        <dbReference type="Proteomes" id="UP001241747"/>
    </source>
</evidence>
<comment type="caution">
    <text evidence="1">The sequence shown here is derived from an EMBL/GenBank/DDBJ whole genome shotgun (WGS) entry which is preliminary data.</text>
</comment>
<reference evidence="1 2" key="1">
    <citation type="submission" date="2023-07" db="EMBL/GenBank/DDBJ databases">
        <title>Genomic Encyclopedia of Type Strains, Phase IV (KMG-IV): sequencing the most valuable type-strain genomes for metagenomic binning, comparative biology and taxonomic classification.</title>
        <authorList>
            <person name="Goeker M."/>
        </authorList>
    </citation>
    <scope>NUCLEOTIDE SEQUENCE [LARGE SCALE GENOMIC DNA]</scope>
    <source>
        <strain evidence="1 2">DSM 3770</strain>
    </source>
</reference>